<proteinExistence type="predicted"/>
<keyword evidence="3" id="KW-1185">Reference proteome</keyword>
<organism evidence="2 3">
    <name type="scientific">Knipowitschia caucasica</name>
    <name type="common">Caucasian dwarf goby</name>
    <name type="synonym">Pomatoschistus caucasicus</name>
    <dbReference type="NCBI Taxonomy" id="637954"/>
    <lineage>
        <taxon>Eukaryota</taxon>
        <taxon>Metazoa</taxon>
        <taxon>Chordata</taxon>
        <taxon>Craniata</taxon>
        <taxon>Vertebrata</taxon>
        <taxon>Euteleostomi</taxon>
        <taxon>Actinopterygii</taxon>
        <taxon>Neopterygii</taxon>
        <taxon>Teleostei</taxon>
        <taxon>Neoteleostei</taxon>
        <taxon>Acanthomorphata</taxon>
        <taxon>Gobiaria</taxon>
        <taxon>Gobiiformes</taxon>
        <taxon>Gobioidei</taxon>
        <taxon>Gobiidae</taxon>
        <taxon>Gobiinae</taxon>
        <taxon>Knipowitschia</taxon>
    </lineage>
</organism>
<evidence type="ECO:0000256" key="1">
    <source>
        <dbReference type="SAM" id="MobiDB-lite"/>
    </source>
</evidence>
<gene>
    <name evidence="2" type="ORF">KC01_LOCUS17829</name>
</gene>
<dbReference type="EMBL" id="OZ035840">
    <property type="protein sequence ID" value="CAL1587937.1"/>
    <property type="molecule type" value="Genomic_DNA"/>
</dbReference>
<evidence type="ECO:0000313" key="3">
    <source>
        <dbReference type="Proteomes" id="UP001497482"/>
    </source>
</evidence>
<name>A0AAV2KKE0_KNICA</name>
<evidence type="ECO:0000313" key="2">
    <source>
        <dbReference type="EMBL" id="CAL1587937.1"/>
    </source>
</evidence>
<feature type="region of interest" description="Disordered" evidence="1">
    <location>
        <begin position="15"/>
        <end position="65"/>
    </location>
</feature>
<dbReference type="Proteomes" id="UP001497482">
    <property type="component" value="Chromosome 18"/>
</dbReference>
<protein>
    <submittedName>
        <fullName evidence="2">Uncharacterized protein</fullName>
    </submittedName>
</protein>
<dbReference type="AlphaFoldDB" id="A0AAV2KKE0"/>
<sequence>MPAEMEMSHFLLSGTNVSLLPPNGGGPSVPPRKTQTRGNEMEEELTPTPAGARSTPRASGPTFSIDSRNDRAVYVWGTGGQEDRWIWSWSQVSDTVQG</sequence>
<reference evidence="2 3" key="1">
    <citation type="submission" date="2024-04" db="EMBL/GenBank/DDBJ databases">
        <authorList>
            <person name="Waldvogel A.-M."/>
            <person name="Schoenle A."/>
        </authorList>
    </citation>
    <scope>NUCLEOTIDE SEQUENCE [LARGE SCALE GENOMIC DNA]</scope>
</reference>
<accession>A0AAV2KKE0</accession>